<organism evidence="1 2">
    <name type="scientific">Austropuccinia psidii MF-1</name>
    <dbReference type="NCBI Taxonomy" id="1389203"/>
    <lineage>
        <taxon>Eukaryota</taxon>
        <taxon>Fungi</taxon>
        <taxon>Dikarya</taxon>
        <taxon>Basidiomycota</taxon>
        <taxon>Pucciniomycotina</taxon>
        <taxon>Pucciniomycetes</taxon>
        <taxon>Pucciniales</taxon>
        <taxon>Sphaerophragmiaceae</taxon>
        <taxon>Austropuccinia</taxon>
    </lineage>
</organism>
<keyword evidence="2" id="KW-1185">Reference proteome</keyword>
<evidence type="ECO:0000313" key="2">
    <source>
        <dbReference type="Proteomes" id="UP000765509"/>
    </source>
</evidence>
<gene>
    <name evidence="1" type="ORF">O181_020181</name>
</gene>
<dbReference type="EMBL" id="AVOT02005983">
    <property type="protein sequence ID" value="MBW0480466.1"/>
    <property type="molecule type" value="Genomic_DNA"/>
</dbReference>
<name>A0A9Q3C8K9_9BASI</name>
<evidence type="ECO:0000313" key="1">
    <source>
        <dbReference type="EMBL" id="MBW0480466.1"/>
    </source>
</evidence>
<reference evidence="1" key="1">
    <citation type="submission" date="2021-03" db="EMBL/GenBank/DDBJ databases">
        <title>Draft genome sequence of rust myrtle Austropuccinia psidii MF-1, a brazilian biotype.</title>
        <authorList>
            <person name="Quecine M.C."/>
            <person name="Pachon D.M.R."/>
            <person name="Bonatelli M.L."/>
            <person name="Correr F.H."/>
            <person name="Franceschini L.M."/>
            <person name="Leite T.F."/>
            <person name="Margarido G.R.A."/>
            <person name="Almeida C.A."/>
            <person name="Ferrarezi J.A."/>
            <person name="Labate C.A."/>
        </authorList>
    </citation>
    <scope>NUCLEOTIDE SEQUENCE</scope>
    <source>
        <strain evidence="1">MF-1</strain>
    </source>
</reference>
<proteinExistence type="predicted"/>
<dbReference type="Proteomes" id="UP000765509">
    <property type="component" value="Unassembled WGS sequence"/>
</dbReference>
<dbReference type="AlphaFoldDB" id="A0A9Q3C8K9"/>
<accession>A0A9Q3C8K9</accession>
<comment type="caution">
    <text evidence="1">The sequence shown here is derived from an EMBL/GenBank/DDBJ whole genome shotgun (WGS) entry which is preliminary data.</text>
</comment>
<protein>
    <submittedName>
        <fullName evidence="1">Uncharacterized protein</fullName>
    </submittedName>
</protein>
<sequence length="151" mass="16853">MLPPHVHPHSSFRFRDPAVPSKFPSNTATACPPSPILMPPHPRLILMLPLQPHDFLPTLPPHIQPHPCVLPSSSSCFALMIYLQHCHHMSTLTHPYALASLPTHMISLQHCHHMCALIHPYAVAPLPTHMISLQHCHHMSTLTHPYPSAPP</sequence>